<gene>
    <name evidence="1" type="ORF">E5357_11705</name>
</gene>
<evidence type="ECO:0000313" key="2">
    <source>
        <dbReference type="Proteomes" id="UP000307720"/>
    </source>
</evidence>
<reference evidence="1" key="1">
    <citation type="submission" date="2019-04" db="EMBL/GenBank/DDBJ databases">
        <title>Microbes associate with the intestines of laboratory mice.</title>
        <authorList>
            <person name="Navarre W."/>
            <person name="Wong E."/>
            <person name="Huang K."/>
            <person name="Tropini C."/>
            <person name="Ng K."/>
            <person name="Yu B."/>
        </authorList>
    </citation>
    <scope>NUCLEOTIDE SEQUENCE</scope>
    <source>
        <strain evidence="1">NM72_1-8</strain>
    </source>
</reference>
<accession>A0AC61QXK4</accession>
<name>A0AC61QXK4_9FIRM</name>
<proteinExistence type="predicted"/>
<protein>
    <submittedName>
        <fullName evidence="1">Uncharacterized protein</fullName>
    </submittedName>
</protein>
<dbReference type="EMBL" id="SRZB01000027">
    <property type="protein sequence ID" value="TGX97722.1"/>
    <property type="molecule type" value="Genomic_DNA"/>
</dbReference>
<evidence type="ECO:0000313" key="1">
    <source>
        <dbReference type="EMBL" id="TGX97722.1"/>
    </source>
</evidence>
<keyword evidence="2" id="KW-1185">Reference proteome</keyword>
<comment type="caution">
    <text evidence="1">The sequence shown here is derived from an EMBL/GenBank/DDBJ whole genome shotgun (WGS) entry which is preliminary data.</text>
</comment>
<dbReference type="Proteomes" id="UP000307720">
    <property type="component" value="Unassembled WGS sequence"/>
</dbReference>
<organism evidence="1 2">
    <name type="scientific">Hominisplanchenecus murintestinalis</name>
    <dbReference type="NCBI Taxonomy" id="2941517"/>
    <lineage>
        <taxon>Bacteria</taxon>
        <taxon>Bacillati</taxon>
        <taxon>Bacillota</taxon>
        <taxon>Clostridia</taxon>
        <taxon>Lachnospirales</taxon>
        <taxon>Lachnospiraceae</taxon>
        <taxon>Hominisplanchenecus</taxon>
    </lineage>
</organism>
<sequence>MISYYDGQITDILPGNITKKPEVKALSYALQQACRLLYRYSRRLYIYTNLDEQPEEVIDLLASELRTQYYRSTLDLDTKRRLVKNTLIWYMSAGTPEAVEELVAVVFGEGEVKEWYEYADKPYYFKIATNAILTPEMNDFFSIMIRRVKNTRSHLRAIDIHRTIEQELFAGVGQFPNYRPPAVIDGYSVDRRAEQIIHAGAATRQENRPAAILDGFKVEGKEITGEVFTGAAGATRTRQAAIVDGFSFEGKQVIGEAYIGGAVTATEHQAAIIEGLEEHAESIEAQAYAGAAAGPGAPQKPAAVREGLSTQGQTVRGTISAGAAAGSKYKNIVRE</sequence>